<dbReference type="Gramene" id="PRQ34162">
    <property type="protein sequence ID" value="PRQ34162"/>
    <property type="gene ID" value="RchiOBHm_Chr5g0065771"/>
</dbReference>
<name>A0A2P6QJ03_ROSCH</name>
<dbReference type="AlphaFoldDB" id="A0A2P6QJ03"/>
<evidence type="ECO:0000313" key="3">
    <source>
        <dbReference type="Proteomes" id="UP000238479"/>
    </source>
</evidence>
<dbReference type="EMBL" id="PDCK01000043">
    <property type="protein sequence ID" value="PRQ34162.1"/>
    <property type="molecule type" value="Genomic_DNA"/>
</dbReference>
<evidence type="ECO:0000313" key="2">
    <source>
        <dbReference type="EMBL" id="PRQ34162.1"/>
    </source>
</evidence>
<reference evidence="2 3" key="1">
    <citation type="journal article" date="2018" name="Nat. Genet.">
        <title>The Rosa genome provides new insights in the design of modern roses.</title>
        <authorList>
            <person name="Bendahmane M."/>
        </authorList>
    </citation>
    <scope>NUCLEOTIDE SEQUENCE [LARGE SCALE GENOMIC DNA]</scope>
    <source>
        <strain evidence="3">cv. Old Blush</strain>
    </source>
</reference>
<keyword evidence="3" id="KW-1185">Reference proteome</keyword>
<gene>
    <name evidence="2" type="ORF">RchiOBHm_Chr5g0065771</name>
</gene>
<proteinExistence type="predicted"/>
<evidence type="ECO:0000256" key="1">
    <source>
        <dbReference type="SAM" id="MobiDB-lite"/>
    </source>
</evidence>
<comment type="caution">
    <text evidence="2">The sequence shown here is derived from an EMBL/GenBank/DDBJ whole genome shotgun (WGS) entry which is preliminary data.</text>
</comment>
<sequence>MYNSFKNTLSSSFSTHLSSSSSSVPSQFVVIHDLKELQLCQLPLAGAGSSSWLSECRQAGDYCRDLLASDFGVRQHSSSRTTSFVASCCCG</sequence>
<organism evidence="2 3">
    <name type="scientific">Rosa chinensis</name>
    <name type="common">China rose</name>
    <dbReference type="NCBI Taxonomy" id="74649"/>
    <lineage>
        <taxon>Eukaryota</taxon>
        <taxon>Viridiplantae</taxon>
        <taxon>Streptophyta</taxon>
        <taxon>Embryophyta</taxon>
        <taxon>Tracheophyta</taxon>
        <taxon>Spermatophyta</taxon>
        <taxon>Magnoliopsida</taxon>
        <taxon>eudicotyledons</taxon>
        <taxon>Gunneridae</taxon>
        <taxon>Pentapetalae</taxon>
        <taxon>rosids</taxon>
        <taxon>fabids</taxon>
        <taxon>Rosales</taxon>
        <taxon>Rosaceae</taxon>
        <taxon>Rosoideae</taxon>
        <taxon>Rosoideae incertae sedis</taxon>
        <taxon>Rosa</taxon>
    </lineage>
</organism>
<protein>
    <submittedName>
        <fullName evidence="2">Uncharacterized protein</fullName>
    </submittedName>
</protein>
<accession>A0A2P6QJ03</accession>
<feature type="region of interest" description="Disordered" evidence="1">
    <location>
        <begin position="1"/>
        <end position="23"/>
    </location>
</feature>
<feature type="compositionally biased region" description="Low complexity" evidence="1">
    <location>
        <begin position="10"/>
        <end position="23"/>
    </location>
</feature>
<dbReference type="Proteomes" id="UP000238479">
    <property type="component" value="Chromosome 5"/>
</dbReference>